<dbReference type="EMBL" id="ASPP01010587">
    <property type="protein sequence ID" value="ETO22629.1"/>
    <property type="molecule type" value="Genomic_DNA"/>
</dbReference>
<dbReference type="Proteomes" id="UP000023152">
    <property type="component" value="Unassembled WGS sequence"/>
</dbReference>
<gene>
    <name evidence="3" type="ORF">RFI_14566</name>
</gene>
<dbReference type="OrthoDB" id="1736837at2759"/>
<evidence type="ECO:0000256" key="2">
    <source>
        <dbReference type="SAM" id="MobiDB-lite"/>
    </source>
</evidence>
<protein>
    <submittedName>
        <fullName evidence="3">Uncharacterized protein</fullName>
    </submittedName>
</protein>
<proteinExistence type="predicted"/>
<dbReference type="Pfam" id="PF25238">
    <property type="entry name" value="OGFOD2-like"/>
    <property type="match status" value="1"/>
</dbReference>
<name>X6NA39_RETFI</name>
<reference evidence="3 4" key="1">
    <citation type="journal article" date="2013" name="Curr. Biol.">
        <title>The Genome of the Foraminiferan Reticulomyxa filosa.</title>
        <authorList>
            <person name="Glockner G."/>
            <person name="Hulsmann N."/>
            <person name="Schleicher M."/>
            <person name="Noegel A.A."/>
            <person name="Eichinger L."/>
            <person name="Gallinger C."/>
            <person name="Pawlowski J."/>
            <person name="Sierra R."/>
            <person name="Euteneuer U."/>
            <person name="Pillet L."/>
            <person name="Moustafa A."/>
            <person name="Platzer M."/>
            <person name="Groth M."/>
            <person name="Szafranski K."/>
            <person name="Schliwa M."/>
        </authorList>
    </citation>
    <scope>NUCLEOTIDE SEQUENCE [LARGE SCALE GENOMIC DNA]</scope>
</reference>
<evidence type="ECO:0000313" key="3">
    <source>
        <dbReference type="EMBL" id="ETO22629.1"/>
    </source>
</evidence>
<sequence length="366" mass="42858">MAFLEEKDNSVLCDKIKDEADDHFINKDNENLYTAFKKDLAKLLQSKPQSLVSWKKTHITIHGILSPQVIFEMAMPPESSLSVYAVQEEEEEALNEKRGMTYIKEYCNVKAKENESEKEGEENKEKTKAEQTKPLSDLDKDTILIRPRIQSICYHPNIYDTGTLIEYLHDESLLKEHNLSFDSMLSYANACRCEFFYSMPCTFEEFVRKSPEEKKELVAKLRANLGKFQIQRVQRQQKLINTAVSRYKPLYPKMFQLKEWDWNDVLDQRFVSAFKKGQSAFLKLCKTEIDYVFSFPLFSLSFCEQVVTELRNYETTDLPKERPNSMVTFFLLLLLLIDEWIDSENANGPEQLRRDTELYWAGASND</sequence>
<accession>X6NA39</accession>
<organism evidence="3 4">
    <name type="scientific">Reticulomyxa filosa</name>
    <dbReference type="NCBI Taxonomy" id="46433"/>
    <lineage>
        <taxon>Eukaryota</taxon>
        <taxon>Sar</taxon>
        <taxon>Rhizaria</taxon>
        <taxon>Retaria</taxon>
        <taxon>Foraminifera</taxon>
        <taxon>Monothalamids</taxon>
        <taxon>Reticulomyxidae</taxon>
        <taxon>Reticulomyxa</taxon>
    </lineage>
</organism>
<evidence type="ECO:0000313" key="4">
    <source>
        <dbReference type="Proteomes" id="UP000023152"/>
    </source>
</evidence>
<dbReference type="PANTHER" id="PTHR24014:SF4">
    <property type="entry name" value="2-OXOGLUTARATE AND IRON-DEPENDENT OXYGENASE DOMAIN-CONTAINING PROTEIN 2"/>
    <property type="match status" value="1"/>
</dbReference>
<dbReference type="AlphaFoldDB" id="X6NA39"/>
<keyword evidence="4" id="KW-1185">Reference proteome</keyword>
<evidence type="ECO:0000256" key="1">
    <source>
        <dbReference type="ARBA" id="ARBA00022896"/>
    </source>
</evidence>
<dbReference type="PANTHER" id="PTHR24014">
    <property type="entry name" value="2-OXOGLUTARATE AND IRON-DEPENDENT OXYGENASE DOMAIN-CONTAINING PROTEIN 2"/>
    <property type="match status" value="1"/>
</dbReference>
<keyword evidence="1" id="KW-0847">Vitamin C</keyword>
<dbReference type="GO" id="GO:0031418">
    <property type="term" value="F:L-ascorbic acid binding"/>
    <property type="evidence" value="ECO:0007669"/>
    <property type="project" value="UniProtKB-KW"/>
</dbReference>
<feature type="region of interest" description="Disordered" evidence="2">
    <location>
        <begin position="113"/>
        <end position="133"/>
    </location>
</feature>
<comment type="caution">
    <text evidence="3">The sequence shown here is derived from an EMBL/GenBank/DDBJ whole genome shotgun (WGS) entry which is preliminary data.</text>
</comment>